<evidence type="ECO:0000256" key="2">
    <source>
        <dbReference type="SAM" id="Phobius"/>
    </source>
</evidence>
<feature type="transmembrane region" description="Helical" evidence="2">
    <location>
        <begin position="29"/>
        <end position="53"/>
    </location>
</feature>
<reference evidence="3" key="1">
    <citation type="submission" date="2025-05" db="UniProtKB">
        <authorList>
            <consortium name="EnsemblMetazoa"/>
        </authorList>
    </citation>
    <scope>IDENTIFICATION</scope>
</reference>
<feature type="region of interest" description="Disordered" evidence="1">
    <location>
        <begin position="1"/>
        <end position="25"/>
    </location>
</feature>
<evidence type="ECO:0000313" key="4">
    <source>
        <dbReference type="Proteomes" id="UP001652700"/>
    </source>
</evidence>
<keyword evidence="2" id="KW-0472">Membrane</keyword>
<evidence type="ECO:0000313" key="3">
    <source>
        <dbReference type="EnsemblMetazoa" id="XP_050510602.1"/>
    </source>
</evidence>
<organism evidence="3 4">
    <name type="scientific">Diabrotica virgifera virgifera</name>
    <name type="common">western corn rootworm</name>
    <dbReference type="NCBI Taxonomy" id="50390"/>
    <lineage>
        <taxon>Eukaryota</taxon>
        <taxon>Metazoa</taxon>
        <taxon>Ecdysozoa</taxon>
        <taxon>Arthropoda</taxon>
        <taxon>Hexapoda</taxon>
        <taxon>Insecta</taxon>
        <taxon>Pterygota</taxon>
        <taxon>Neoptera</taxon>
        <taxon>Endopterygota</taxon>
        <taxon>Coleoptera</taxon>
        <taxon>Polyphaga</taxon>
        <taxon>Cucujiformia</taxon>
        <taxon>Chrysomeloidea</taxon>
        <taxon>Chrysomelidae</taxon>
        <taxon>Galerucinae</taxon>
        <taxon>Diabroticina</taxon>
        <taxon>Diabroticites</taxon>
        <taxon>Diabrotica</taxon>
    </lineage>
</organism>
<dbReference type="Proteomes" id="UP001652700">
    <property type="component" value="Unplaced"/>
</dbReference>
<dbReference type="RefSeq" id="XP_050510602.1">
    <property type="nucleotide sequence ID" value="XM_050654645.1"/>
</dbReference>
<name>A0ABM5KK72_DIAVI</name>
<protein>
    <submittedName>
        <fullName evidence="3">Uncharacterized protein</fullName>
    </submittedName>
</protein>
<keyword evidence="2" id="KW-0812">Transmembrane</keyword>
<sequence>MESPQRKLISNAPSPPKTTSPHTNSSQGYATLIVMISVLFIIVLFCCFASPGIRMMCKRYIFRRCLPNDPNIDNVYARRYGYDTRDEINEVSELKKKQKMVQGDQESEHIGESRNPTFD</sequence>
<proteinExistence type="predicted"/>
<evidence type="ECO:0000256" key="1">
    <source>
        <dbReference type="SAM" id="MobiDB-lite"/>
    </source>
</evidence>
<accession>A0ABM5KK72</accession>
<feature type="region of interest" description="Disordered" evidence="1">
    <location>
        <begin position="93"/>
        <end position="119"/>
    </location>
</feature>
<keyword evidence="4" id="KW-1185">Reference proteome</keyword>
<keyword evidence="2" id="KW-1133">Transmembrane helix</keyword>
<dbReference type="GeneID" id="126887237"/>
<dbReference type="EnsemblMetazoa" id="XM_050654645.1">
    <property type="protein sequence ID" value="XP_050510602.1"/>
    <property type="gene ID" value="LOC126887237"/>
</dbReference>